<feature type="domain" description="DUF403" evidence="2">
    <location>
        <begin position="245"/>
        <end position="602"/>
    </location>
</feature>
<reference evidence="4" key="1">
    <citation type="submission" date="2019-08" db="EMBL/GenBank/DDBJ databases">
        <authorList>
            <person name="Kucharzyk K."/>
            <person name="Murdoch R.W."/>
            <person name="Higgins S."/>
            <person name="Loffler F."/>
        </authorList>
    </citation>
    <scope>NUCLEOTIDE SEQUENCE</scope>
</reference>
<dbReference type="PANTHER" id="PTHR34595:SF2">
    <property type="entry name" value="BLR2978 PROTEIN"/>
    <property type="match status" value="1"/>
</dbReference>
<dbReference type="AlphaFoldDB" id="A0A644ZVB0"/>
<dbReference type="Gene3D" id="3.30.1490.270">
    <property type="match status" value="1"/>
</dbReference>
<name>A0A644ZVB0_9ZZZZ</name>
<evidence type="ECO:0000259" key="2">
    <source>
        <dbReference type="Pfam" id="PF04168"/>
    </source>
</evidence>
<comment type="caution">
    <text evidence="4">The sequence shown here is derived from an EMBL/GenBank/DDBJ whole genome shotgun (WGS) entry which is preliminary data.</text>
</comment>
<evidence type="ECO:0000259" key="3">
    <source>
        <dbReference type="Pfam" id="PF14403"/>
    </source>
</evidence>
<gene>
    <name evidence="4" type="ORF">SDC9_91378</name>
</gene>
<dbReference type="Pfam" id="PF14403">
    <property type="entry name" value="CP_ATPgrasp_2"/>
    <property type="match status" value="1"/>
</dbReference>
<feature type="compositionally biased region" description="Low complexity" evidence="1">
    <location>
        <begin position="545"/>
        <end position="565"/>
    </location>
</feature>
<dbReference type="EMBL" id="VSSQ01010579">
    <property type="protein sequence ID" value="MPM44697.1"/>
    <property type="molecule type" value="Genomic_DNA"/>
</dbReference>
<feature type="domain" description="Circularly permuted ATP-grasp type 2" evidence="3">
    <location>
        <begin position="1"/>
        <end position="193"/>
    </location>
</feature>
<dbReference type="InterPro" id="IPR007296">
    <property type="entry name" value="DUF403"/>
</dbReference>
<proteinExistence type="predicted"/>
<evidence type="ECO:0000313" key="4">
    <source>
        <dbReference type="EMBL" id="MPM44697.1"/>
    </source>
</evidence>
<sequence>MVRDGRVWLRSLGRLEPVDVIFRHVPARATDPLELQAGSRLGVAGLTEVVRRGAVSVVNSLGTGVLENPGLMAFDEVICRVLLDERLRLPALPSWWCGEDAARSHVRTHLAELRLAHLGSGRTWEGPLLSAAERTELIRRVEGEPHLYVGQQILPLSISPALRDGRIGPAPFQLTGYLIRHGASYAALPGGLGEIVDEPMATTPGPAALSGRPTKDLWIVGSDLATATDADGDVVTDLMGGTAAMVPRVLDDMFWLGRYAERAEDVVRLVSATHHVLVEMNMVCRPGSAVDVLLDALHAVTATPRPGDRTSALRQLRIQLVNRSRRGTVARCLARLSHAADGVRDQLSSDVWVVLAGAERALDDLRRAEPDDSSRLGDAAERSLVPLLALNGITAENMVHDAAWQFLDSGRALERAVMLVGLLRSCLSAPALRAGVTADAAGRWSVPPQQLVLTAVMTATESVVTYRRRHGGRPEVAVVLGLLVADPSNPRSVAFQVQRLQRALGRLPYASANDRPQRLLTDLAELTTEAAVRRVCHGEPALVRPADGPEASGSAPAAPAAGPDGPATPAPGPDPVQCVDDYLAELRSRLLRVSEAVADSYLRRGPLPRPLWVAAEHPAGPGGGGM</sequence>
<dbReference type="Pfam" id="PF04168">
    <property type="entry name" value="Alpha-E"/>
    <property type="match status" value="1"/>
</dbReference>
<evidence type="ECO:0000256" key="1">
    <source>
        <dbReference type="SAM" id="MobiDB-lite"/>
    </source>
</evidence>
<protein>
    <submittedName>
        <fullName evidence="4">Uncharacterized protein</fullName>
    </submittedName>
</protein>
<accession>A0A644ZVB0</accession>
<dbReference type="InterPro" id="IPR051680">
    <property type="entry name" value="ATP-dep_Glu-Cys_Ligase-2"/>
</dbReference>
<dbReference type="InterPro" id="IPR025841">
    <property type="entry name" value="CP_ATPgrasp_2"/>
</dbReference>
<dbReference type="Gene3D" id="3.40.50.11290">
    <property type="match status" value="1"/>
</dbReference>
<dbReference type="PANTHER" id="PTHR34595">
    <property type="entry name" value="BLR5612 PROTEIN"/>
    <property type="match status" value="1"/>
</dbReference>
<feature type="region of interest" description="Disordered" evidence="1">
    <location>
        <begin position="541"/>
        <end position="576"/>
    </location>
</feature>
<organism evidence="4">
    <name type="scientific">bioreactor metagenome</name>
    <dbReference type="NCBI Taxonomy" id="1076179"/>
    <lineage>
        <taxon>unclassified sequences</taxon>
        <taxon>metagenomes</taxon>
        <taxon>ecological metagenomes</taxon>
    </lineage>
</organism>